<organism evidence="5 6">
    <name type="scientific">Alloacidobacterium dinghuense</name>
    <dbReference type="NCBI Taxonomy" id="2763107"/>
    <lineage>
        <taxon>Bacteria</taxon>
        <taxon>Pseudomonadati</taxon>
        <taxon>Acidobacteriota</taxon>
        <taxon>Terriglobia</taxon>
        <taxon>Terriglobales</taxon>
        <taxon>Acidobacteriaceae</taxon>
        <taxon>Alloacidobacterium</taxon>
    </lineage>
</organism>
<evidence type="ECO:0000256" key="3">
    <source>
        <dbReference type="ARBA" id="ARBA00022679"/>
    </source>
</evidence>
<dbReference type="Pfam" id="PF08241">
    <property type="entry name" value="Methyltransf_11"/>
    <property type="match status" value="1"/>
</dbReference>
<reference evidence="5 6" key="1">
    <citation type="submission" date="2020-08" db="EMBL/GenBank/DDBJ databases">
        <title>Edaphobacter telluris sp. nov. and Acidobacterium dinghuensis sp. nov., two acidobacteria isolated from forest soil.</title>
        <authorList>
            <person name="Fu J."/>
            <person name="Qiu L."/>
        </authorList>
    </citation>
    <scope>NUCLEOTIDE SEQUENCE [LARGE SCALE GENOMIC DNA]</scope>
    <source>
        <strain evidence="5">4Y35</strain>
    </source>
</reference>
<accession>A0A7G8BIT9</accession>
<protein>
    <submittedName>
        <fullName evidence="5">Class I SAM-dependent methyltransferase</fullName>
    </submittedName>
</protein>
<dbReference type="InterPro" id="IPR051052">
    <property type="entry name" value="Diverse_substrate_MTase"/>
</dbReference>
<evidence type="ECO:0000256" key="2">
    <source>
        <dbReference type="ARBA" id="ARBA00022603"/>
    </source>
</evidence>
<dbReference type="InterPro" id="IPR029063">
    <property type="entry name" value="SAM-dependent_MTases_sf"/>
</dbReference>
<dbReference type="AlphaFoldDB" id="A0A7G8BIT9"/>
<dbReference type="PANTHER" id="PTHR44942:SF4">
    <property type="entry name" value="METHYLTRANSFERASE TYPE 11 DOMAIN-CONTAINING PROTEIN"/>
    <property type="match status" value="1"/>
</dbReference>
<feature type="domain" description="Methyltransferase type 11" evidence="4">
    <location>
        <begin position="55"/>
        <end position="146"/>
    </location>
</feature>
<dbReference type="Gene3D" id="3.40.50.150">
    <property type="entry name" value="Vaccinia Virus protein VP39"/>
    <property type="match status" value="1"/>
</dbReference>
<dbReference type="InterPro" id="IPR013216">
    <property type="entry name" value="Methyltransf_11"/>
</dbReference>
<keyword evidence="6" id="KW-1185">Reference proteome</keyword>
<name>A0A7G8BIT9_9BACT</name>
<sequence length="263" mass="29263">MSGRRQLCSNGGGALTVGFTGRVDSYRQFRPRYPEAVAALLEKECGLNSLSQIADVAAGTGLLAEVFLARGFQVVAVEPNTEMRSACETLVQEYPRFRCVDGAAEATGLPSYSFDLITVGQALHWFDLDRTRVEFSRTLRPGGWCAVIYNERRLGGDAFHDGYERLLREFGIDYETVQRQHLTPDRIHGFFAPSEMRRAAFSNAQLLTLEALEGRIVSSSYMPKPGHQRHAAMLTAIATLFESHADNGRVRLEYDCVVSYGQL</sequence>
<evidence type="ECO:0000259" key="4">
    <source>
        <dbReference type="Pfam" id="PF08241"/>
    </source>
</evidence>
<dbReference type="KEGG" id="adin:H7849_00015"/>
<proteinExistence type="inferred from homology"/>
<keyword evidence="3 5" id="KW-0808">Transferase</keyword>
<evidence type="ECO:0000313" key="5">
    <source>
        <dbReference type="EMBL" id="QNI32459.1"/>
    </source>
</evidence>
<evidence type="ECO:0000313" key="6">
    <source>
        <dbReference type="Proteomes" id="UP000515312"/>
    </source>
</evidence>
<dbReference type="CDD" id="cd02440">
    <property type="entry name" value="AdoMet_MTases"/>
    <property type="match status" value="1"/>
</dbReference>
<dbReference type="Proteomes" id="UP000515312">
    <property type="component" value="Chromosome"/>
</dbReference>
<dbReference type="GO" id="GO:0008757">
    <property type="term" value="F:S-adenosylmethionine-dependent methyltransferase activity"/>
    <property type="evidence" value="ECO:0007669"/>
    <property type="project" value="InterPro"/>
</dbReference>
<gene>
    <name evidence="5" type="ORF">H7849_00015</name>
</gene>
<evidence type="ECO:0000256" key="1">
    <source>
        <dbReference type="ARBA" id="ARBA00008361"/>
    </source>
</evidence>
<dbReference type="GO" id="GO:0032259">
    <property type="term" value="P:methylation"/>
    <property type="evidence" value="ECO:0007669"/>
    <property type="project" value="UniProtKB-KW"/>
</dbReference>
<dbReference type="RefSeq" id="WP_186743413.1">
    <property type="nucleotide sequence ID" value="NZ_CP060394.1"/>
</dbReference>
<keyword evidence="2 5" id="KW-0489">Methyltransferase</keyword>
<dbReference type="SUPFAM" id="SSF53335">
    <property type="entry name" value="S-adenosyl-L-methionine-dependent methyltransferases"/>
    <property type="match status" value="1"/>
</dbReference>
<dbReference type="PANTHER" id="PTHR44942">
    <property type="entry name" value="METHYLTRANSF_11 DOMAIN-CONTAINING PROTEIN"/>
    <property type="match status" value="1"/>
</dbReference>
<comment type="similarity">
    <text evidence="1">Belongs to the methyltransferase superfamily.</text>
</comment>
<dbReference type="EMBL" id="CP060394">
    <property type="protein sequence ID" value="QNI32459.1"/>
    <property type="molecule type" value="Genomic_DNA"/>
</dbReference>